<gene>
    <name evidence="2" type="ORF">KHLLAP_LOCUS9076</name>
</gene>
<name>A0AAI8VQ26_9PEZI</name>
<feature type="compositionally biased region" description="Basic and acidic residues" evidence="1">
    <location>
        <begin position="168"/>
        <end position="183"/>
    </location>
</feature>
<dbReference type="EMBL" id="CAUWAG010000012">
    <property type="protein sequence ID" value="CAJ2508608.1"/>
    <property type="molecule type" value="Genomic_DNA"/>
</dbReference>
<protein>
    <submittedName>
        <fullName evidence="2">Uu.00g136340.m01.CDS01</fullName>
    </submittedName>
</protein>
<evidence type="ECO:0000313" key="3">
    <source>
        <dbReference type="Proteomes" id="UP001295740"/>
    </source>
</evidence>
<comment type="caution">
    <text evidence="2">The sequence shown here is derived from an EMBL/GenBank/DDBJ whole genome shotgun (WGS) entry which is preliminary data.</text>
</comment>
<proteinExistence type="predicted"/>
<dbReference type="AlphaFoldDB" id="A0AAI8VQ26"/>
<reference evidence="2" key="1">
    <citation type="submission" date="2023-10" db="EMBL/GenBank/DDBJ databases">
        <authorList>
            <person name="Hackl T."/>
        </authorList>
    </citation>
    <scope>NUCLEOTIDE SEQUENCE</scope>
</reference>
<keyword evidence="3" id="KW-1185">Reference proteome</keyword>
<evidence type="ECO:0000313" key="2">
    <source>
        <dbReference type="EMBL" id="CAJ2508608.1"/>
    </source>
</evidence>
<evidence type="ECO:0000256" key="1">
    <source>
        <dbReference type="SAM" id="MobiDB-lite"/>
    </source>
</evidence>
<feature type="compositionally biased region" description="Basic and acidic residues" evidence="1">
    <location>
        <begin position="220"/>
        <end position="238"/>
    </location>
</feature>
<feature type="region of interest" description="Disordered" evidence="1">
    <location>
        <begin position="1"/>
        <end position="20"/>
    </location>
</feature>
<feature type="region of interest" description="Disordered" evidence="1">
    <location>
        <begin position="152"/>
        <end position="238"/>
    </location>
</feature>
<accession>A0AAI8VQ26</accession>
<dbReference type="Proteomes" id="UP001295740">
    <property type="component" value="Unassembled WGS sequence"/>
</dbReference>
<sequence length="238" mass="26010">MFAMTTRSGSPSTSTASQGSSHDLIDLFDIVANQGAYLVPRVHTPVFQKAYNAQFPAELEMHLDALCIVRNCRCASYNDADDEWPIGRTPPEVKGKREAELKAWDEIAGITSDESGDDDKDTGSTDIDARLDSEKAVTAPAPSPHQAAWLATPPLSAESSLTTPHRPKQLERSEKDAGEEDRPTKKHVSSAEKVTAQEVSATAEDIIPHTAQHKGRKRRRDLDGDDRPEGDEARPTKV</sequence>
<organism evidence="2 3">
    <name type="scientific">Anthostomella pinea</name>
    <dbReference type="NCBI Taxonomy" id="933095"/>
    <lineage>
        <taxon>Eukaryota</taxon>
        <taxon>Fungi</taxon>
        <taxon>Dikarya</taxon>
        <taxon>Ascomycota</taxon>
        <taxon>Pezizomycotina</taxon>
        <taxon>Sordariomycetes</taxon>
        <taxon>Xylariomycetidae</taxon>
        <taxon>Xylariales</taxon>
        <taxon>Xylariaceae</taxon>
        <taxon>Anthostomella</taxon>
    </lineage>
</organism>
<feature type="region of interest" description="Disordered" evidence="1">
    <location>
        <begin position="107"/>
        <end position="126"/>
    </location>
</feature>